<dbReference type="Pfam" id="PF02151">
    <property type="entry name" value="UVR"/>
    <property type="match status" value="2"/>
</dbReference>
<evidence type="ECO:0000313" key="3">
    <source>
        <dbReference type="EMBL" id="CEM04799.1"/>
    </source>
</evidence>
<dbReference type="EMBL" id="CDMY01000356">
    <property type="protein sequence ID" value="CEM04799.1"/>
    <property type="molecule type" value="Genomic_DNA"/>
</dbReference>
<feature type="compositionally biased region" description="Pro residues" evidence="1">
    <location>
        <begin position="336"/>
        <end position="346"/>
    </location>
</feature>
<evidence type="ECO:0000256" key="1">
    <source>
        <dbReference type="SAM" id="MobiDB-lite"/>
    </source>
</evidence>
<protein>
    <recommendedName>
        <fullName evidence="2">UVR domain-containing protein</fullName>
    </recommendedName>
</protein>
<feature type="compositionally biased region" description="Low complexity" evidence="1">
    <location>
        <begin position="359"/>
        <end position="373"/>
    </location>
</feature>
<feature type="compositionally biased region" description="Polar residues" evidence="1">
    <location>
        <begin position="44"/>
        <end position="58"/>
    </location>
</feature>
<reference evidence="3 4" key="1">
    <citation type="submission" date="2014-11" db="EMBL/GenBank/DDBJ databases">
        <authorList>
            <person name="Zhu J."/>
            <person name="Qi W."/>
            <person name="Song R."/>
        </authorList>
    </citation>
    <scope>NUCLEOTIDE SEQUENCE [LARGE SCALE GENOMIC DNA]</scope>
</reference>
<evidence type="ECO:0000259" key="2">
    <source>
        <dbReference type="PROSITE" id="PS50151"/>
    </source>
</evidence>
<feature type="compositionally biased region" description="Low complexity" evidence="1">
    <location>
        <begin position="18"/>
        <end position="27"/>
    </location>
</feature>
<feature type="region of interest" description="Disordered" evidence="1">
    <location>
        <begin position="1"/>
        <end position="110"/>
    </location>
</feature>
<dbReference type="Gene3D" id="4.10.860.10">
    <property type="entry name" value="UVR domain"/>
    <property type="match status" value="1"/>
</dbReference>
<feature type="region of interest" description="Disordered" evidence="1">
    <location>
        <begin position="331"/>
        <end position="419"/>
    </location>
</feature>
<dbReference type="InterPro" id="IPR036876">
    <property type="entry name" value="UVR_dom_sf"/>
</dbReference>
<dbReference type="Proteomes" id="UP000041254">
    <property type="component" value="Unassembled WGS sequence"/>
</dbReference>
<gene>
    <name evidence="3" type="ORF">Vbra_14096</name>
</gene>
<feature type="compositionally biased region" description="Pro residues" evidence="1">
    <location>
        <begin position="374"/>
        <end position="389"/>
    </location>
</feature>
<keyword evidence="4" id="KW-1185">Reference proteome</keyword>
<sequence length="480" mass="51996">MRHPYRSGRTAVTRARDAAQGADAGPPEGLRKRPHAADDAPHTSPRNTPLSRLISSAATHDGVAFAPPTTGHPRLSSRTRVGLLPGHRHGEDGQTSPSRPQRSKDKLPVSPLGLIGDGASNSPFISWEQFPSVFNPYLFGNVTEQARLCSQLRTLEISIKEAAENKEYEKAANLRDTIRGLKLRDPISYLKAMSDKMDEAVGQRNFEGAIRWRDLLSGLRSYLPQFNLKGVWVGEYGNPDRLQMVTVDYEGEWLVARKLQLHGAEHGDGDVDLHTHAAEGQHDSRVTFRANLSPDTTTSTLVTLYRSNSTGPSNEKQDLWVYVFEGEGHMGRRVVPPKPDITPPPTASSDIDDSTATNPTIDPAAFDDTAATPSAPPLSPSHTQPPPPASASAVGAHSGGAGGGGGQEGTALYGADPDSPHGHAVPGQLILLTENKFAFAWLPQKICILFYRMDDEWMKKVMSQEARRHTGDGDSAKPES</sequence>
<dbReference type="AlphaFoldDB" id="A0A0G4EZY8"/>
<accession>A0A0G4EZY8</accession>
<dbReference type="Pfam" id="PF12014">
    <property type="entry name" value="Cyclin_D1_bind"/>
    <property type="match status" value="1"/>
</dbReference>
<feature type="compositionally biased region" description="Gly residues" evidence="1">
    <location>
        <begin position="397"/>
        <end position="408"/>
    </location>
</feature>
<organism evidence="3 4">
    <name type="scientific">Vitrella brassicaformis (strain CCMP3155)</name>
    <dbReference type="NCBI Taxonomy" id="1169540"/>
    <lineage>
        <taxon>Eukaryota</taxon>
        <taxon>Sar</taxon>
        <taxon>Alveolata</taxon>
        <taxon>Colpodellida</taxon>
        <taxon>Vitrellaceae</taxon>
        <taxon>Vitrella</taxon>
    </lineage>
</organism>
<feature type="domain" description="UVR" evidence="2">
    <location>
        <begin position="187"/>
        <end position="222"/>
    </location>
</feature>
<feature type="compositionally biased region" description="Basic and acidic residues" evidence="1">
    <location>
        <begin position="29"/>
        <end position="41"/>
    </location>
</feature>
<dbReference type="SUPFAM" id="SSF46600">
    <property type="entry name" value="C-terminal UvrC-binding domain of UvrB"/>
    <property type="match status" value="1"/>
</dbReference>
<dbReference type="InParanoid" id="A0A0G4EZY8"/>
<name>A0A0G4EZY8_VITBC</name>
<evidence type="ECO:0000313" key="4">
    <source>
        <dbReference type="Proteomes" id="UP000041254"/>
    </source>
</evidence>
<dbReference type="VEuPathDB" id="CryptoDB:Vbra_14096"/>
<proteinExistence type="predicted"/>
<feature type="domain" description="UVR" evidence="2">
    <location>
        <begin position="149"/>
        <end position="184"/>
    </location>
</feature>
<dbReference type="PROSITE" id="PS50151">
    <property type="entry name" value="UVR"/>
    <property type="match status" value="2"/>
</dbReference>
<dbReference type="InterPro" id="IPR001943">
    <property type="entry name" value="UVR_dom"/>
</dbReference>